<reference evidence="2 3" key="1">
    <citation type="submission" date="2019-03" db="EMBL/GenBank/DDBJ databases">
        <title>Genomic Encyclopedia of Type Strains, Phase IV (KMG-IV): sequencing the most valuable type-strain genomes for metagenomic binning, comparative biology and taxonomic classification.</title>
        <authorList>
            <person name="Goeker M."/>
        </authorList>
    </citation>
    <scope>NUCLEOTIDE SEQUENCE [LARGE SCALE GENOMIC DNA]</scope>
    <source>
        <strain evidence="2 3">DSM 44496</strain>
    </source>
</reference>
<dbReference type="Proteomes" id="UP000295087">
    <property type="component" value="Unassembled WGS sequence"/>
</dbReference>
<keyword evidence="1" id="KW-1133">Transmembrane helix</keyword>
<keyword evidence="1" id="KW-0812">Transmembrane</keyword>
<evidence type="ECO:0000313" key="3">
    <source>
        <dbReference type="Proteomes" id="UP000295087"/>
    </source>
</evidence>
<dbReference type="EMBL" id="SNXK01000005">
    <property type="protein sequence ID" value="TDP33179.1"/>
    <property type="molecule type" value="Genomic_DNA"/>
</dbReference>
<comment type="caution">
    <text evidence="2">The sequence shown here is derived from an EMBL/GenBank/DDBJ whole genome shotgun (WGS) entry which is preliminary data.</text>
</comment>
<gene>
    <name evidence="2" type="ORF">DFR75_105417</name>
</gene>
<sequence length="95" mass="10109">MKSSIESPGTRRRAALLATAKWAALPAAVLSLVPMMPDWLMVASVTILLVATVLSTPAISKMISILVAVLGAQRLGHEALPDQIKLKLLELLIRG</sequence>
<name>A0A4R6PAF8_NOCIG</name>
<dbReference type="RefSeq" id="WP_133734132.1">
    <property type="nucleotide sequence ID" value="NZ_SNXK01000005.1"/>
</dbReference>
<evidence type="ECO:0000256" key="1">
    <source>
        <dbReference type="SAM" id="Phobius"/>
    </source>
</evidence>
<dbReference type="AlphaFoldDB" id="A0A4R6PAF8"/>
<proteinExistence type="predicted"/>
<organism evidence="2 3">
    <name type="scientific">Nocardia ignorata</name>
    <dbReference type="NCBI Taxonomy" id="145285"/>
    <lineage>
        <taxon>Bacteria</taxon>
        <taxon>Bacillati</taxon>
        <taxon>Actinomycetota</taxon>
        <taxon>Actinomycetes</taxon>
        <taxon>Mycobacteriales</taxon>
        <taxon>Nocardiaceae</taxon>
        <taxon>Nocardia</taxon>
    </lineage>
</organism>
<accession>A0A4R6PAF8</accession>
<protein>
    <submittedName>
        <fullName evidence="2">Uncharacterized protein</fullName>
    </submittedName>
</protein>
<feature type="transmembrane region" description="Helical" evidence="1">
    <location>
        <begin position="41"/>
        <end position="70"/>
    </location>
</feature>
<keyword evidence="3" id="KW-1185">Reference proteome</keyword>
<evidence type="ECO:0000313" key="2">
    <source>
        <dbReference type="EMBL" id="TDP33179.1"/>
    </source>
</evidence>
<keyword evidence="1" id="KW-0472">Membrane</keyword>